<protein>
    <submittedName>
        <fullName evidence="1">Uncharacterized protein</fullName>
    </submittedName>
</protein>
<reference evidence="1" key="1">
    <citation type="submission" date="2022-10" db="EMBL/GenBank/DDBJ databases">
        <title>Genome Sequence of Xylaria curta.</title>
        <authorList>
            <person name="Buettner E."/>
        </authorList>
    </citation>
    <scope>NUCLEOTIDE SEQUENCE</scope>
    <source>
        <strain evidence="1">Babe10</strain>
    </source>
</reference>
<gene>
    <name evidence="1" type="ORF">NUW58_g3769</name>
</gene>
<comment type="caution">
    <text evidence="1">The sequence shown here is derived from an EMBL/GenBank/DDBJ whole genome shotgun (WGS) entry which is preliminary data.</text>
</comment>
<keyword evidence="2" id="KW-1185">Reference proteome</keyword>
<dbReference type="Proteomes" id="UP001143856">
    <property type="component" value="Unassembled WGS sequence"/>
</dbReference>
<organism evidence="1 2">
    <name type="scientific">Xylaria curta</name>
    <dbReference type="NCBI Taxonomy" id="42375"/>
    <lineage>
        <taxon>Eukaryota</taxon>
        <taxon>Fungi</taxon>
        <taxon>Dikarya</taxon>
        <taxon>Ascomycota</taxon>
        <taxon>Pezizomycotina</taxon>
        <taxon>Sordariomycetes</taxon>
        <taxon>Xylariomycetidae</taxon>
        <taxon>Xylariales</taxon>
        <taxon>Xylariaceae</taxon>
        <taxon>Xylaria</taxon>
    </lineage>
</organism>
<dbReference type="EMBL" id="JAPDGR010000599">
    <property type="protein sequence ID" value="KAJ2988842.1"/>
    <property type="molecule type" value="Genomic_DNA"/>
</dbReference>
<evidence type="ECO:0000313" key="1">
    <source>
        <dbReference type="EMBL" id="KAJ2988842.1"/>
    </source>
</evidence>
<sequence length="1002" mass="111672">MVTFKSADKAQTGESDPILTRLANEDTVPWYRKPNLRLLYFLLFPTCMGIELTSGFDSQLINALQIVPSWIAYFDNPQGAIKGIIAASYSLGAILSLPFVVGQYIVARLILGFGIPTCIVSASSLIGELSYPKERPVLTSLFNVSYFIGQLLAAGITFGTNNIMSDYGWRIPSWLQMVPSLLQITTVFLIPESPRWLIAKERHEEAFDILAKYHAEGDRESEFVKAEFAQLQTTISLELENSKRSYKDLIRTSGNRRRMLISTMLGLFTQWSGNTRRSTHIPVISYFLGDILQAIGQTESIFKQKINVAIAAWSLVNGTIASLLVKRFRRRVMYILCTCSLLLVYIGWTISMKFAIDAQNAGTLNSAAGGAVLFFIFAYSPCYNLGYNALTYTYMVEIWPYAERSRGIAYFQLWGRLASFFTTFVNPIGLQNASWRYLISYVVFLSYEICFVYFFFPETFGRSLEELAFLFEDKTLADQAVHAVEKAVGLNGEAANGAKDGSSEVRKEVRIATCNSWQSLPNLSTKTDHQVTCSTRGLPVLPGLVTNITVMAQHLVFHGTLIHCLGLDELEIIENALINISPDGIISDLLRSVSRESVKQCLATLGLSESECNAHFLERGQFLVPGFVDTHNHAPQWAQRGLGQSMHILDWLDNVTFPNEARFLDPEYARRIYANCVDGFLQQGITTASYYGSMHAEATNILADLCLEKGQRAFVGKCNMNRNAPDYYRDATVDSSLRDTRDCITHIRSIDPEGKLVKHILTPRFAITCEDALLAGLGEIARTNPDLPIQTHFNEAEQEMSFTRTLFPKFNNEADLYESFGLLTRRSILAHCCYVSEYELGRLEQLECGVAHCPISNMTVGGGFMAAPIREFLRRDIKVGLGTDSGGGFSSSILDAMRQALVASNAREVMSKGKDKGLAIHEVFYLATLGGARVCCLDEKIGNFATGKEFDALPTDPMSSKPGVMTMVEEHDSTKTVFDKFIMTGDDRNIKKVFVCGRQVKS</sequence>
<accession>A0ACC1P9D1</accession>
<proteinExistence type="predicted"/>
<name>A0ACC1P9D1_9PEZI</name>
<evidence type="ECO:0000313" key="2">
    <source>
        <dbReference type="Proteomes" id="UP001143856"/>
    </source>
</evidence>